<comment type="catalytic activity">
    <reaction evidence="17 19">
        <text>alpha-ribazole + adenosylcob(III)inamide-GDP = adenosylcob(III)alamin + GMP + H(+)</text>
        <dbReference type="Rhea" id="RHEA:16049"/>
        <dbReference type="ChEBI" id="CHEBI:10329"/>
        <dbReference type="ChEBI" id="CHEBI:15378"/>
        <dbReference type="ChEBI" id="CHEBI:18408"/>
        <dbReference type="ChEBI" id="CHEBI:58115"/>
        <dbReference type="ChEBI" id="CHEBI:60487"/>
        <dbReference type="EC" id="2.7.8.26"/>
    </reaction>
</comment>
<keyword evidence="10 19" id="KW-0812">Transmembrane</keyword>
<dbReference type="OrthoDB" id="9794626at2"/>
<evidence type="ECO:0000256" key="15">
    <source>
        <dbReference type="ARBA" id="ARBA00032605"/>
    </source>
</evidence>
<keyword evidence="12 19" id="KW-1133">Transmembrane helix</keyword>
<evidence type="ECO:0000256" key="9">
    <source>
        <dbReference type="ARBA" id="ARBA00022679"/>
    </source>
</evidence>
<dbReference type="GO" id="GO:0051073">
    <property type="term" value="F:adenosylcobinamide-GDP ribazoletransferase activity"/>
    <property type="evidence" value="ECO:0007669"/>
    <property type="project" value="UniProtKB-UniRule"/>
</dbReference>
<evidence type="ECO:0000256" key="17">
    <source>
        <dbReference type="ARBA" id="ARBA00048623"/>
    </source>
</evidence>
<feature type="transmembrane region" description="Helical" evidence="19">
    <location>
        <begin position="33"/>
        <end position="53"/>
    </location>
</feature>
<evidence type="ECO:0000256" key="6">
    <source>
        <dbReference type="ARBA" id="ARBA00015850"/>
    </source>
</evidence>
<dbReference type="GO" id="GO:0008818">
    <property type="term" value="F:cobalamin 5'-phosphate synthase activity"/>
    <property type="evidence" value="ECO:0007669"/>
    <property type="project" value="UniProtKB-UniRule"/>
</dbReference>
<feature type="transmembrane region" description="Helical" evidence="19">
    <location>
        <begin position="187"/>
        <end position="210"/>
    </location>
</feature>
<comment type="function">
    <text evidence="14 19">Joins adenosylcobinamide-GDP and alpha-ribazole to generate adenosylcobalamin (Ado-cobalamin). Also synthesizes adenosylcobalamin 5'-phosphate from adenosylcobinamide-GDP and alpha-ribazole 5'-phosphate.</text>
</comment>
<evidence type="ECO:0000256" key="12">
    <source>
        <dbReference type="ARBA" id="ARBA00022989"/>
    </source>
</evidence>
<name>A0A1H3JBS9_9PROT</name>
<dbReference type="NCBIfam" id="NF001278">
    <property type="entry name" value="PRK00235.1-5"/>
    <property type="match status" value="1"/>
</dbReference>
<dbReference type="InterPro" id="IPR003805">
    <property type="entry name" value="CobS"/>
</dbReference>
<comment type="similarity">
    <text evidence="4 19">Belongs to the CobS family.</text>
</comment>
<feature type="transmembrane region" description="Helical" evidence="19">
    <location>
        <begin position="110"/>
        <end position="131"/>
    </location>
</feature>
<comment type="subcellular location">
    <subcellularLocation>
        <location evidence="2 19">Cell membrane</location>
        <topology evidence="2 19">Multi-pass membrane protein</topology>
    </subcellularLocation>
</comment>
<dbReference type="STRING" id="44576.SAMN05421881_10325"/>
<proteinExistence type="inferred from homology"/>
<evidence type="ECO:0000256" key="14">
    <source>
        <dbReference type="ARBA" id="ARBA00025228"/>
    </source>
</evidence>
<dbReference type="Proteomes" id="UP000198640">
    <property type="component" value="Unassembled WGS sequence"/>
</dbReference>
<evidence type="ECO:0000256" key="3">
    <source>
        <dbReference type="ARBA" id="ARBA00004663"/>
    </source>
</evidence>
<dbReference type="HAMAP" id="MF_00719">
    <property type="entry name" value="CobS"/>
    <property type="match status" value="1"/>
</dbReference>
<dbReference type="GO" id="GO:0005886">
    <property type="term" value="C:plasma membrane"/>
    <property type="evidence" value="ECO:0007669"/>
    <property type="project" value="UniProtKB-SubCell"/>
</dbReference>
<reference evidence="20 21" key="1">
    <citation type="submission" date="2016-10" db="EMBL/GenBank/DDBJ databases">
        <authorList>
            <person name="de Groot N.N."/>
        </authorList>
    </citation>
    <scope>NUCLEOTIDE SEQUENCE [LARGE SCALE GENOMIC DNA]</scope>
    <source>
        <strain evidence="20 21">Nm1</strain>
    </source>
</reference>
<gene>
    <name evidence="19" type="primary">cobS</name>
    <name evidence="20" type="ORF">SAMN05421881_10325</name>
</gene>
<keyword evidence="21" id="KW-1185">Reference proteome</keyword>
<keyword evidence="13 19" id="KW-0472">Membrane</keyword>
<evidence type="ECO:0000256" key="7">
    <source>
        <dbReference type="ARBA" id="ARBA00022475"/>
    </source>
</evidence>
<dbReference type="EC" id="2.7.8.26" evidence="5 19"/>
<evidence type="ECO:0000313" key="21">
    <source>
        <dbReference type="Proteomes" id="UP000198640"/>
    </source>
</evidence>
<dbReference type="EMBL" id="FNOY01000032">
    <property type="protein sequence ID" value="SDY37423.1"/>
    <property type="molecule type" value="Genomic_DNA"/>
</dbReference>
<keyword evidence="7 19" id="KW-1003">Cell membrane</keyword>
<protein>
    <recommendedName>
        <fullName evidence="6 19">Adenosylcobinamide-GDP ribazoletransferase</fullName>
        <ecNumber evidence="5 19">2.7.8.26</ecNumber>
    </recommendedName>
    <alternativeName>
        <fullName evidence="16 19">Cobalamin synthase</fullName>
    </alternativeName>
    <alternativeName>
        <fullName evidence="15 19">Cobalamin-5'-phosphate synthase</fullName>
    </alternativeName>
</protein>
<evidence type="ECO:0000256" key="8">
    <source>
        <dbReference type="ARBA" id="ARBA00022573"/>
    </source>
</evidence>
<feature type="transmembrane region" description="Helical" evidence="19">
    <location>
        <begin position="138"/>
        <end position="159"/>
    </location>
</feature>
<evidence type="ECO:0000256" key="4">
    <source>
        <dbReference type="ARBA" id="ARBA00010561"/>
    </source>
</evidence>
<evidence type="ECO:0000256" key="5">
    <source>
        <dbReference type="ARBA" id="ARBA00013200"/>
    </source>
</evidence>
<evidence type="ECO:0000313" key="20">
    <source>
        <dbReference type="EMBL" id="SDY37423.1"/>
    </source>
</evidence>
<evidence type="ECO:0000256" key="19">
    <source>
        <dbReference type="HAMAP-Rule" id="MF_00719"/>
    </source>
</evidence>
<dbReference type="PANTHER" id="PTHR34148:SF1">
    <property type="entry name" value="ADENOSYLCOBINAMIDE-GDP RIBAZOLETRANSFERASE"/>
    <property type="match status" value="1"/>
</dbReference>
<dbReference type="GO" id="GO:0009236">
    <property type="term" value="P:cobalamin biosynthetic process"/>
    <property type="evidence" value="ECO:0007669"/>
    <property type="project" value="UniProtKB-UniRule"/>
</dbReference>
<evidence type="ECO:0000256" key="2">
    <source>
        <dbReference type="ARBA" id="ARBA00004651"/>
    </source>
</evidence>
<organism evidence="20 21">
    <name type="scientific">Nitrosomonas halophila</name>
    <dbReference type="NCBI Taxonomy" id="44576"/>
    <lineage>
        <taxon>Bacteria</taxon>
        <taxon>Pseudomonadati</taxon>
        <taxon>Pseudomonadota</taxon>
        <taxon>Betaproteobacteria</taxon>
        <taxon>Nitrosomonadales</taxon>
        <taxon>Nitrosomonadaceae</taxon>
        <taxon>Nitrosomonas</taxon>
    </lineage>
</organism>
<dbReference type="Pfam" id="PF02654">
    <property type="entry name" value="CobS"/>
    <property type="match status" value="1"/>
</dbReference>
<dbReference type="NCBIfam" id="TIGR00317">
    <property type="entry name" value="cobS"/>
    <property type="match status" value="1"/>
</dbReference>
<comment type="catalytic activity">
    <reaction evidence="18 19">
        <text>alpha-ribazole 5'-phosphate + adenosylcob(III)inamide-GDP = adenosylcob(III)alamin 5'-phosphate + GMP + H(+)</text>
        <dbReference type="Rhea" id="RHEA:23560"/>
        <dbReference type="ChEBI" id="CHEBI:15378"/>
        <dbReference type="ChEBI" id="CHEBI:57918"/>
        <dbReference type="ChEBI" id="CHEBI:58115"/>
        <dbReference type="ChEBI" id="CHEBI:60487"/>
        <dbReference type="ChEBI" id="CHEBI:60493"/>
        <dbReference type="EC" id="2.7.8.26"/>
    </reaction>
</comment>
<evidence type="ECO:0000256" key="11">
    <source>
        <dbReference type="ARBA" id="ARBA00022842"/>
    </source>
</evidence>
<sequence>MIEPFLVAVQFLTRLPVSLSVLPEAKAIGYSLAFYPLIGLLIGSLLGGFGWLLCDAPPMVAAALLLAGWVLLTGGLHLDGLADSADAWIGGLGNTEKTLAIMKDPNCGPAGVTVITLGLLLKFTALHSLFINQEWIPLLYATLLARTLIPLLFLTTPYVRSHGLGTPLAAQQPRHLNILIVTATPSLMLWITGFDYFWLVMTAILVFILLRAMMMQRIQGTTGDTAGALIEVTETGVLLAAVV</sequence>
<dbReference type="PANTHER" id="PTHR34148">
    <property type="entry name" value="ADENOSYLCOBINAMIDE-GDP RIBAZOLETRANSFERASE"/>
    <property type="match status" value="1"/>
</dbReference>
<keyword evidence="11 19" id="KW-0460">Magnesium</keyword>
<evidence type="ECO:0000256" key="10">
    <source>
        <dbReference type="ARBA" id="ARBA00022692"/>
    </source>
</evidence>
<keyword evidence="8 19" id="KW-0169">Cobalamin biosynthesis</keyword>
<evidence type="ECO:0000256" key="18">
    <source>
        <dbReference type="ARBA" id="ARBA00049504"/>
    </source>
</evidence>
<dbReference type="RefSeq" id="WP_090414251.1">
    <property type="nucleotide sequence ID" value="NZ_FNOY01000032.1"/>
</dbReference>
<evidence type="ECO:0000256" key="1">
    <source>
        <dbReference type="ARBA" id="ARBA00001946"/>
    </source>
</evidence>
<keyword evidence="9 19" id="KW-0808">Transferase</keyword>
<dbReference type="UniPathway" id="UPA00148">
    <property type="reaction ID" value="UER00238"/>
</dbReference>
<comment type="pathway">
    <text evidence="3 19">Cofactor biosynthesis; adenosylcobalamin biosynthesis; adenosylcobalamin from cob(II)yrinate a,c-diamide: step 7/7.</text>
</comment>
<dbReference type="AlphaFoldDB" id="A0A1H3JBS9"/>
<evidence type="ECO:0000256" key="13">
    <source>
        <dbReference type="ARBA" id="ARBA00023136"/>
    </source>
</evidence>
<feature type="transmembrane region" description="Helical" evidence="19">
    <location>
        <begin position="60"/>
        <end position="78"/>
    </location>
</feature>
<accession>A0A1H3JBS9</accession>
<evidence type="ECO:0000256" key="16">
    <source>
        <dbReference type="ARBA" id="ARBA00032853"/>
    </source>
</evidence>
<comment type="cofactor">
    <cofactor evidence="1 19">
        <name>Mg(2+)</name>
        <dbReference type="ChEBI" id="CHEBI:18420"/>
    </cofactor>
</comment>